<dbReference type="EMBL" id="SPKJ01000096">
    <property type="protein sequence ID" value="MYZ49791.1"/>
    <property type="molecule type" value="Genomic_DNA"/>
</dbReference>
<reference evidence="1" key="1">
    <citation type="submission" date="2019-03" db="EMBL/GenBank/DDBJ databases">
        <title>Afifella sp. nov., isolated from activated sludge.</title>
        <authorList>
            <person name="Li Q."/>
            <person name="Liu Y."/>
        </authorList>
    </citation>
    <scope>NUCLEOTIDE SEQUENCE</scope>
    <source>
        <strain evidence="1">L72</strain>
    </source>
</reference>
<dbReference type="RefSeq" id="WP_161142130.1">
    <property type="nucleotide sequence ID" value="NZ_SPKJ01000096.1"/>
</dbReference>
<dbReference type="Proteomes" id="UP000773614">
    <property type="component" value="Unassembled WGS sequence"/>
</dbReference>
<comment type="caution">
    <text evidence="1">The sequence shown here is derived from an EMBL/GenBank/DDBJ whole genome shotgun (WGS) entry which is preliminary data.</text>
</comment>
<keyword evidence="2" id="KW-1185">Reference proteome</keyword>
<dbReference type="InterPro" id="IPR002636">
    <property type="entry name" value="DUF29"/>
</dbReference>
<dbReference type="AlphaFoldDB" id="A0A964WV50"/>
<name>A0A964WV50_9HYPH</name>
<sequence>MAVGLTSPRADAAPYEFDFPRWAEQQARALRARNPAEIDWDNVAEEIESLGRNDRRAIAARLEVLIAHLLKCLVQPERRTRSWDLTIQEQRKRIALLIERSPSLADFPARQFEEAYREAVRLASRDTGLAEKAFPAAAPFSADQALSPDFVTGSRDSGRDVRA</sequence>
<evidence type="ECO:0000313" key="2">
    <source>
        <dbReference type="Proteomes" id="UP000773614"/>
    </source>
</evidence>
<accession>A0A964WV50</accession>
<organism evidence="1 2">
    <name type="scientific">Propylenella binzhouense</name>
    <dbReference type="NCBI Taxonomy" id="2555902"/>
    <lineage>
        <taxon>Bacteria</taxon>
        <taxon>Pseudomonadati</taxon>
        <taxon>Pseudomonadota</taxon>
        <taxon>Alphaproteobacteria</taxon>
        <taxon>Hyphomicrobiales</taxon>
        <taxon>Propylenellaceae</taxon>
        <taxon>Propylenella</taxon>
    </lineage>
</organism>
<protein>
    <submittedName>
        <fullName evidence="1">DUF29 domain-containing protein</fullName>
    </submittedName>
</protein>
<dbReference type="Pfam" id="PF01724">
    <property type="entry name" value="DUF29"/>
    <property type="match status" value="1"/>
</dbReference>
<dbReference type="PANTHER" id="PTHR34235">
    <property type="entry name" value="SLR1203 PROTEIN-RELATED"/>
    <property type="match status" value="1"/>
</dbReference>
<dbReference type="Gene3D" id="1.20.1220.20">
    <property type="entry name" value="Uncharcterised protein PF01724"/>
    <property type="match status" value="1"/>
</dbReference>
<gene>
    <name evidence="1" type="ORF">E4O86_18960</name>
</gene>
<evidence type="ECO:0000313" key="1">
    <source>
        <dbReference type="EMBL" id="MYZ49791.1"/>
    </source>
</evidence>
<proteinExistence type="predicted"/>
<dbReference type="OrthoDB" id="425753at2"/>